<reference evidence="2 3" key="1">
    <citation type="submission" date="2016-09" db="EMBL/GenBank/DDBJ databases">
        <authorList>
            <person name="Capua I."/>
            <person name="De Benedictis P."/>
            <person name="Joannis T."/>
            <person name="Lombin L.H."/>
            <person name="Cattoli G."/>
        </authorList>
    </citation>
    <scope>NUCLEOTIDE SEQUENCE [LARGE SCALE GENOMIC DNA]</scope>
    <source>
        <strain evidence="2 3">ISLP-3</strain>
    </source>
</reference>
<dbReference type="SUPFAM" id="SSF52317">
    <property type="entry name" value="Class I glutamine amidotransferase-like"/>
    <property type="match status" value="1"/>
</dbReference>
<keyword evidence="3" id="KW-1185">Reference proteome</keyword>
<evidence type="ECO:0000259" key="1">
    <source>
        <dbReference type="Pfam" id="PF00117"/>
    </source>
</evidence>
<proteinExistence type="predicted"/>
<organism evidence="2 3">
    <name type="scientific">Sanguibacter gelidistatuariae</name>
    <dbReference type="NCBI Taxonomy" id="1814289"/>
    <lineage>
        <taxon>Bacteria</taxon>
        <taxon>Bacillati</taxon>
        <taxon>Actinomycetota</taxon>
        <taxon>Actinomycetes</taxon>
        <taxon>Micrococcales</taxon>
        <taxon>Sanguibacteraceae</taxon>
        <taxon>Sanguibacter</taxon>
    </lineage>
</organism>
<name>A0A1G6RJB6_9MICO</name>
<sequence>MSPARTVLVVQHAAWEEPGIIARALDSRGLTWRAVTALDDPNPDLPDVAELDGLVVMGGPMGALDDAAHPGLAAERRLLAEATAAGVPVLGVCLGMQLLAVALGARLHTGRGSEVGMAPVALTGAGLRDPMLYPLTVDATPDPVVLHWHGDAVDAPAGSTVLASSDVTPVQAFRHGSALGLQFHLEVDGPLLARWLAEPVMSGDLSAGAVAQIAADAAARFPSLVPRAHVVFGAFADAILSRRG</sequence>
<evidence type="ECO:0000313" key="2">
    <source>
        <dbReference type="EMBL" id="SDD04740.1"/>
    </source>
</evidence>
<dbReference type="PROSITE" id="PS51273">
    <property type="entry name" value="GATASE_TYPE_1"/>
    <property type="match status" value="1"/>
</dbReference>
<dbReference type="InterPro" id="IPR044992">
    <property type="entry name" value="ChyE-like"/>
</dbReference>
<dbReference type="CDD" id="cd01741">
    <property type="entry name" value="GATase1_1"/>
    <property type="match status" value="1"/>
</dbReference>
<dbReference type="GO" id="GO:0005829">
    <property type="term" value="C:cytosol"/>
    <property type="evidence" value="ECO:0007669"/>
    <property type="project" value="TreeGrafter"/>
</dbReference>
<protein>
    <submittedName>
        <fullName evidence="2">GMP synthase (Glutamine-hydrolysing)</fullName>
    </submittedName>
</protein>
<dbReference type="Pfam" id="PF00117">
    <property type="entry name" value="GATase"/>
    <property type="match status" value="1"/>
</dbReference>
<evidence type="ECO:0000313" key="3">
    <source>
        <dbReference type="Proteomes" id="UP000199039"/>
    </source>
</evidence>
<dbReference type="STRING" id="1814289.SAMN05216410_2704"/>
<dbReference type="PANTHER" id="PTHR42695">
    <property type="entry name" value="GLUTAMINE AMIDOTRANSFERASE YLR126C-RELATED"/>
    <property type="match status" value="1"/>
</dbReference>
<dbReference type="Proteomes" id="UP000199039">
    <property type="component" value="Unassembled WGS sequence"/>
</dbReference>
<dbReference type="AlphaFoldDB" id="A0A1G6RJB6"/>
<dbReference type="OrthoDB" id="5196541at2"/>
<feature type="domain" description="Glutamine amidotransferase" evidence="1">
    <location>
        <begin position="21"/>
        <end position="188"/>
    </location>
</feature>
<dbReference type="InterPro" id="IPR029062">
    <property type="entry name" value="Class_I_gatase-like"/>
</dbReference>
<gene>
    <name evidence="2" type="ORF">SAMN05216410_2704</name>
</gene>
<dbReference type="RefSeq" id="WP_093183964.1">
    <property type="nucleotide sequence ID" value="NZ_FMYH01000005.1"/>
</dbReference>
<dbReference type="InterPro" id="IPR017926">
    <property type="entry name" value="GATASE"/>
</dbReference>
<dbReference type="Gene3D" id="3.40.50.880">
    <property type="match status" value="1"/>
</dbReference>
<dbReference type="EMBL" id="FMYH01000005">
    <property type="protein sequence ID" value="SDD04740.1"/>
    <property type="molecule type" value="Genomic_DNA"/>
</dbReference>
<dbReference type="PANTHER" id="PTHR42695:SF5">
    <property type="entry name" value="GLUTAMINE AMIDOTRANSFERASE YLR126C-RELATED"/>
    <property type="match status" value="1"/>
</dbReference>
<accession>A0A1G6RJB6</accession>